<evidence type="ECO:0000256" key="18">
    <source>
        <dbReference type="ARBA" id="ARBA00023136"/>
    </source>
</evidence>
<evidence type="ECO:0000256" key="20">
    <source>
        <dbReference type="ARBA" id="ARBA00030800"/>
    </source>
</evidence>
<evidence type="ECO:0000256" key="8">
    <source>
        <dbReference type="ARBA" id="ARBA00022485"/>
    </source>
</evidence>
<gene>
    <name evidence="23" type="ORF">EKO23_12960</name>
</gene>
<keyword evidence="8" id="KW-0004">4Fe-4S</keyword>
<dbReference type="PANTHER" id="PTHR24421">
    <property type="entry name" value="NITRATE/NITRITE SENSOR PROTEIN NARX-RELATED"/>
    <property type="match status" value="1"/>
</dbReference>
<feature type="transmembrane region" description="Helical" evidence="21">
    <location>
        <begin position="256"/>
        <end position="277"/>
    </location>
</feature>
<evidence type="ECO:0000256" key="5">
    <source>
        <dbReference type="ARBA" id="ARBA00012438"/>
    </source>
</evidence>
<dbReference type="Gene3D" id="3.30.565.10">
    <property type="entry name" value="Histidine kinase-like ATPase, C-terminal domain"/>
    <property type="match status" value="1"/>
</dbReference>
<dbReference type="Proteomes" id="UP000295198">
    <property type="component" value="Unassembled WGS sequence"/>
</dbReference>
<dbReference type="Pfam" id="PF07730">
    <property type="entry name" value="HisKA_3"/>
    <property type="match status" value="1"/>
</dbReference>
<evidence type="ECO:0000256" key="1">
    <source>
        <dbReference type="ARBA" id="ARBA00000085"/>
    </source>
</evidence>
<comment type="cofactor">
    <cofactor evidence="2">
        <name>[4Fe-4S] cluster</name>
        <dbReference type="ChEBI" id="CHEBI:49883"/>
    </cofactor>
</comment>
<evidence type="ECO:0000256" key="6">
    <source>
        <dbReference type="ARBA" id="ARBA00017322"/>
    </source>
</evidence>
<dbReference type="GO" id="GO:0046872">
    <property type="term" value="F:metal ion binding"/>
    <property type="evidence" value="ECO:0007669"/>
    <property type="project" value="UniProtKB-KW"/>
</dbReference>
<reference evidence="23 24" key="1">
    <citation type="submission" date="2019-01" db="EMBL/GenBank/DDBJ databases">
        <title>Nocardioides guangzhouensis sp. nov., an actinobacterium isolated from soil.</title>
        <authorList>
            <person name="Fu Y."/>
            <person name="Cai Y."/>
            <person name="Lin Z."/>
            <person name="Chen P."/>
        </authorList>
    </citation>
    <scope>NUCLEOTIDE SEQUENCE [LARGE SCALE GENOMIC DNA]</scope>
    <source>
        <strain evidence="23 24">130</strain>
    </source>
</reference>
<comment type="caution">
    <text evidence="23">The sequence shown here is derived from an EMBL/GenBank/DDBJ whole genome shotgun (WGS) entry which is preliminary data.</text>
</comment>
<dbReference type="SUPFAM" id="SSF55874">
    <property type="entry name" value="ATPase domain of HSP90 chaperone/DNA topoisomerase II/histidine kinase"/>
    <property type="match status" value="1"/>
</dbReference>
<dbReference type="InterPro" id="IPR005467">
    <property type="entry name" value="His_kinase_dom"/>
</dbReference>
<evidence type="ECO:0000256" key="12">
    <source>
        <dbReference type="ARBA" id="ARBA00022723"/>
    </source>
</evidence>
<dbReference type="PANTHER" id="PTHR24421:SF37">
    <property type="entry name" value="SENSOR HISTIDINE KINASE NARS"/>
    <property type="match status" value="1"/>
</dbReference>
<keyword evidence="12" id="KW-0479">Metal-binding</keyword>
<evidence type="ECO:0000259" key="22">
    <source>
        <dbReference type="PROSITE" id="PS50109"/>
    </source>
</evidence>
<dbReference type="RefSeq" id="WP_134717914.1">
    <property type="nucleotide sequence ID" value="NZ_SDKM01000017.1"/>
</dbReference>
<evidence type="ECO:0000256" key="21">
    <source>
        <dbReference type="SAM" id="Phobius"/>
    </source>
</evidence>
<feature type="transmembrane region" description="Helical" evidence="21">
    <location>
        <begin position="357"/>
        <end position="379"/>
    </location>
</feature>
<feature type="transmembrane region" description="Helical" evidence="21">
    <location>
        <begin position="222"/>
        <end position="244"/>
    </location>
</feature>
<keyword evidence="9" id="KW-0963">Cytoplasm</keyword>
<dbReference type="GO" id="GO:0005886">
    <property type="term" value="C:plasma membrane"/>
    <property type="evidence" value="ECO:0007669"/>
    <property type="project" value="UniProtKB-SubCell"/>
</dbReference>
<feature type="transmembrane region" description="Helical" evidence="21">
    <location>
        <begin position="7"/>
        <end position="26"/>
    </location>
</feature>
<feature type="transmembrane region" description="Helical" evidence="21">
    <location>
        <begin position="186"/>
        <end position="210"/>
    </location>
</feature>
<keyword evidence="24" id="KW-1185">Reference proteome</keyword>
<evidence type="ECO:0000256" key="14">
    <source>
        <dbReference type="ARBA" id="ARBA00022989"/>
    </source>
</evidence>
<keyword evidence="16" id="KW-0902">Two-component regulatory system</keyword>
<dbReference type="CDD" id="cd16917">
    <property type="entry name" value="HATPase_UhpB-NarQ-NarX-like"/>
    <property type="match status" value="1"/>
</dbReference>
<comment type="subcellular location">
    <subcellularLocation>
        <location evidence="4">Cell membrane</location>
        <topology evidence="4">Multi-pass membrane protein</topology>
    </subcellularLocation>
    <subcellularLocation>
        <location evidence="3">Cytoplasm</location>
    </subcellularLocation>
</comment>
<dbReference type="SMART" id="SM00387">
    <property type="entry name" value="HATPase_c"/>
    <property type="match status" value="1"/>
</dbReference>
<feature type="transmembrane region" description="Helical" evidence="21">
    <location>
        <begin position="153"/>
        <end position="174"/>
    </location>
</feature>
<organism evidence="23 24">
    <name type="scientific">Nocardioides guangzhouensis</name>
    <dbReference type="NCBI Taxonomy" id="2497878"/>
    <lineage>
        <taxon>Bacteria</taxon>
        <taxon>Bacillati</taxon>
        <taxon>Actinomycetota</taxon>
        <taxon>Actinomycetes</taxon>
        <taxon>Propionibacteriales</taxon>
        <taxon>Nocardioidaceae</taxon>
        <taxon>Nocardioides</taxon>
    </lineage>
</organism>
<dbReference type="InterPro" id="IPR036890">
    <property type="entry name" value="HATPase_C_sf"/>
</dbReference>
<keyword evidence="14 21" id="KW-1133">Transmembrane helix</keyword>
<comment type="catalytic activity">
    <reaction evidence="1">
        <text>ATP + protein L-histidine = ADP + protein N-phospho-L-histidine.</text>
        <dbReference type="EC" id="2.7.13.3"/>
    </reaction>
</comment>
<comment type="function">
    <text evidence="19">Member of the two-component regulatory system NreB/NreC involved in the control of dissimilatory nitrate/nitrite reduction in response to oxygen. NreB functions as a direct oxygen sensor histidine kinase which is autophosphorylated, in the absence of oxygen, probably at the conserved histidine residue, and transfers its phosphate group probably to a conserved aspartate residue of NreC. NreB/NreC activates the expression of the nitrate (narGHJI) and nitrite (nir) reductase operons, as well as the putative nitrate transporter gene narT.</text>
</comment>
<evidence type="ECO:0000256" key="19">
    <source>
        <dbReference type="ARBA" id="ARBA00024827"/>
    </source>
</evidence>
<dbReference type="GO" id="GO:0046983">
    <property type="term" value="F:protein dimerization activity"/>
    <property type="evidence" value="ECO:0007669"/>
    <property type="project" value="InterPro"/>
</dbReference>
<dbReference type="GO" id="GO:0000155">
    <property type="term" value="F:phosphorelay sensor kinase activity"/>
    <property type="evidence" value="ECO:0007669"/>
    <property type="project" value="InterPro"/>
</dbReference>
<evidence type="ECO:0000256" key="13">
    <source>
        <dbReference type="ARBA" id="ARBA00022777"/>
    </source>
</evidence>
<feature type="transmembrane region" description="Helical" evidence="21">
    <location>
        <begin position="128"/>
        <end position="146"/>
    </location>
</feature>
<evidence type="ECO:0000256" key="11">
    <source>
        <dbReference type="ARBA" id="ARBA00022692"/>
    </source>
</evidence>
<feature type="transmembrane region" description="Helical" evidence="21">
    <location>
        <begin position="385"/>
        <end position="406"/>
    </location>
</feature>
<dbReference type="GO" id="GO:0005737">
    <property type="term" value="C:cytoplasm"/>
    <property type="evidence" value="ECO:0007669"/>
    <property type="project" value="UniProtKB-SubCell"/>
</dbReference>
<keyword evidence="10" id="KW-0808">Transferase</keyword>
<protein>
    <recommendedName>
        <fullName evidence="6">Oxygen sensor histidine kinase NreB</fullName>
        <ecNumber evidence="5">2.7.13.3</ecNumber>
    </recommendedName>
    <alternativeName>
        <fullName evidence="20">Nitrogen regulation protein B</fullName>
    </alternativeName>
</protein>
<keyword evidence="17" id="KW-0411">Iron-sulfur</keyword>
<evidence type="ECO:0000256" key="7">
    <source>
        <dbReference type="ARBA" id="ARBA00022475"/>
    </source>
</evidence>
<keyword evidence="7" id="KW-1003">Cell membrane</keyword>
<evidence type="ECO:0000256" key="2">
    <source>
        <dbReference type="ARBA" id="ARBA00001966"/>
    </source>
</evidence>
<keyword evidence="13 23" id="KW-0418">Kinase</keyword>
<accession>A0A4Q4ZBS9</accession>
<keyword evidence="11 21" id="KW-0812">Transmembrane</keyword>
<dbReference type="Gene3D" id="1.20.5.1930">
    <property type="match status" value="1"/>
</dbReference>
<evidence type="ECO:0000256" key="10">
    <source>
        <dbReference type="ARBA" id="ARBA00022679"/>
    </source>
</evidence>
<sequence length="763" mass="79828">MQAWHRWAAVTAAWAAPLAWVTIALFSGPSDGTVVSSPTAWAGAARWDQTVTVLRTYGDTRLREGDRLLEVDGRSLADWADADPLPDRATGERLTYVVLRSARGLDRNLEVDVVLARYPLGPALGGNLPVLLASGGLLLAASFAHWRRPRDPAVVAVLVAASATAGATTAYPFGTGAVDLAGGRGLWPAAGGEMALAAAAAAGLVAAWTFPYPHGPARHRRGAWPVAVAVPLLGIAAWEVAVALSHESGLGRLQATATLALPALAATAPLVVLGLVVGYARAPSREDRIALRLVLWVAVTATVVRLMLYDVPALVGGEPLLSGDLLALVLLPLVLAGLVVALLRTQLNEIDSALRRSLVQLVVATLLAAAFLAATGVVGRASETSFGSMVVGGVVALLLVPVANAVRRALTSLVYGDRDFPYRVVSDLRRLDPAAPPDAALHELLEVLSRSLRLSYASIELAPGPDGGGVSTAIGEPRGQVTSVDLSAGGTVLGVLRLEVEPSRDPFGPRDRRLLEDVGSQVGALVQAVLLNRDLQRSRERLVAAREEERRRVRRDLHDGLGPSLASLAMNLDLARDLISTDPEAASGLVGRLADQAERDIGEVRRLVDGLRPPALDQLGLVPALRQRADEHNLAAEDGRRDRMQWSVTSSGDLSGLPAAVEVAAYRIVVEAVNNAQRHSRAGACAVTVSRDDGTLLLEVEDTGVGLPDAPGTGVGLASMRERAEELGGSFAVTSGAAGGTLVRVRLPVSPAQSPSPSNENVR</sequence>
<evidence type="ECO:0000256" key="16">
    <source>
        <dbReference type="ARBA" id="ARBA00023012"/>
    </source>
</evidence>
<dbReference type="InterPro" id="IPR050482">
    <property type="entry name" value="Sensor_HK_TwoCompSys"/>
</dbReference>
<evidence type="ECO:0000256" key="17">
    <source>
        <dbReference type="ARBA" id="ARBA00023014"/>
    </source>
</evidence>
<evidence type="ECO:0000313" key="23">
    <source>
        <dbReference type="EMBL" id="RYP85382.1"/>
    </source>
</evidence>
<dbReference type="GO" id="GO:0051539">
    <property type="term" value="F:4 iron, 4 sulfur cluster binding"/>
    <property type="evidence" value="ECO:0007669"/>
    <property type="project" value="UniProtKB-KW"/>
</dbReference>
<dbReference type="EC" id="2.7.13.3" evidence="5"/>
<dbReference type="AlphaFoldDB" id="A0A4Q4ZBS9"/>
<feature type="transmembrane region" description="Helical" evidence="21">
    <location>
        <begin position="320"/>
        <end position="345"/>
    </location>
</feature>
<dbReference type="EMBL" id="SDKM01000017">
    <property type="protein sequence ID" value="RYP85382.1"/>
    <property type="molecule type" value="Genomic_DNA"/>
</dbReference>
<dbReference type="InterPro" id="IPR003594">
    <property type="entry name" value="HATPase_dom"/>
</dbReference>
<evidence type="ECO:0000256" key="15">
    <source>
        <dbReference type="ARBA" id="ARBA00023004"/>
    </source>
</evidence>
<evidence type="ECO:0000256" key="3">
    <source>
        <dbReference type="ARBA" id="ARBA00004496"/>
    </source>
</evidence>
<keyword evidence="18 21" id="KW-0472">Membrane</keyword>
<keyword evidence="15" id="KW-0408">Iron</keyword>
<proteinExistence type="predicted"/>
<dbReference type="OrthoDB" id="227596at2"/>
<evidence type="ECO:0000256" key="9">
    <source>
        <dbReference type="ARBA" id="ARBA00022490"/>
    </source>
</evidence>
<dbReference type="InterPro" id="IPR004358">
    <property type="entry name" value="Sig_transdc_His_kin-like_C"/>
</dbReference>
<feature type="transmembrane region" description="Helical" evidence="21">
    <location>
        <begin position="289"/>
        <end position="308"/>
    </location>
</feature>
<dbReference type="Pfam" id="PF02518">
    <property type="entry name" value="HATPase_c"/>
    <property type="match status" value="1"/>
</dbReference>
<evidence type="ECO:0000256" key="4">
    <source>
        <dbReference type="ARBA" id="ARBA00004651"/>
    </source>
</evidence>
<name>A0A4Q4ZBS9_9ACTN</name>
<dbReference type="PROSITE" id="PS50109">
    <property type="entry name" value="HIS_KIN"/>
    <property type="match status" value="1"/>
</dbReference>
<evidence type="ECO:0000313" key="24">
    <source>
        <dbReference type="Proteomes" id="UP000295198"/>
    </source>
</evidence>
<dbReference type="PRINTS" id="PR00344">
    <property type="entry name" value="BCTRLSENSOR"/>
</dbReference>
<dbReference type="InterPro" id="IPR011712">
    <property type="entry name" value="Sig_transdc_His_kin_sub3_dim/P"/>
</dbReference>
<feature type="domain" description="Histidine kinase" evidence="22">
    <location>
        <begin position="667"/>
        <end position="751"/>
    </location>
</feature>